<protein>
    <submittedName>
        <fullName evidence="2">Peptidase</fullName>
    </submittedName>
</protein>
<feature type="transmembrane region" description="Helical" evidence="1">
    <location>
        <begin position="193"/>
        <end position="218"/>
    </location>
</feature>
<name>A0A158JAU3_9BURK</name>
<sequence length="471" mass="51216">MQASNNTLADAAAHHRTLWRWHFYAGLFVMPLLIVLAITGTLYCFQPQIEPWLYRDRMIVEAQVAPRLGHQALLAKAIASEPRGAAPTTAQIDTDPRRSAEFVFRLPSGESESVYVNPYTGAVLGTLSVEHRLMKQIRNLHRGLMLGKTGELVMELAGCWTLVMIGTGIALWWPKGRQTGGVWAPRLALRGRAWWRDVHAVGGIWLAIGAVFFVLSGLPWSGSWGKQFKALATSAELGYPKGAWGDAHVHSTKPPAAAAAHAQTDMHDMKMDDLPLPQTPWAVGLTPVPDGAPQEPGTARISLDAVVALAAAQGIADGYSIALPASEHGVYTVSYLPDDPRAERTLHVDQYSGKLLADIAYGDYGRVAQWISYGTSLHMGRYFGLANQIVCAAISLGLAAMAITGFVMWWKRRAGGALGAPARPARRAPMRAWRSGLTMLGVVFPLMGLTMLIVWVSDRLVFGRRAERASS</sequence>
<keyword evidence="3" id="KW-1185">Reference proteome</keyword>
<evidence type="ECO:0000313" key="3">
    <source>
        <dbReference type="Proteomes" id="UP000054770"/>
    </source>
</evidence>
<comment type="caution">
    <text evidence="2">The sequence shown here is derived from an EMBL/GenBank/DDBJ whole genome shotgun (WGS) entry which is preliminary data.</text>
</comment>
<accession>A0A158JAU3</accession>
<evidence type="ECO:0000256" key="1">
    <source>
        <dbReference type="SAM" id="Phobius"/>
    </source>
</evidence>
<dbReference type="InterPro" id="IPR005625">
    <property type="entry name" value="PepSY-ass_TM"/>
</dbReference>
<dbReference type="AlphaFoldDB" id="A0A158JAU3"/>
<dbReference type="Proteomes" id="UP000054770">
    <property type="component" value="Unassembled WGS sequence"/>
</dbReference>
<dbReference type="Pfam" id="PF03929">
    <property type="entry name" value="PepSY_TM"/>
    <property type="match status" value="1"/>
</dbReference>
<organism evidence="2 3">
    <name type="scientific">Caballeronia choica</name>
    <dbReference type="NCBI Taxonomy" id="326476"/>
    <lineage>
        <taxon>Bacteria</taxon>
        <taxon>Pseudomonadati</taxon>
        <taxon>Pseudomonadota</taxon>
        <taxon>Betaproteobacteria</taxon>
        <taxon>Burkholderiales</taxon>
        <taxon>Burkholderiaceae</taxon>
        <taxon>Caballeronia</taxon>
    </lineage>
</organism>
<dbReference type="OrthoDB" id="9791166at2"/>
<feature type="transmembrane region" description="Helical" evidence="1">
    <location>
        <begin position="389"/>
        <end position="410"/>
    </location>
</feature>
<feature type="transmembrane region" description="Helical" evidence="1">
    <location>
        <begin position="152"/>
        <end position="173"/>
    </location>
</feature>
<proteinExistence type="predicted"/>
<feature type="transmembrane region" description="Helical" evidence="1">
    <location>
        <begin position="436"/>
        <end position="456"/>
    </location>
</feature>
<keyword evidence="1" id="KW-0812">Transmembrane</keyword>
<evidence type="ECO:0000313" key="2">
    <source>
        <dbReference type="EMBL" id="SAL65994.1"/>
    </source>
</evidence>
<keyword evidence="1" id="KW-0472">Membrane</keyword>
<feature type="transmembrane region" description="Helical" evidence="1">
    <location>
        <begin position="23"/>
        <end position="45"/>
    </location>
</feature>
<gene>
    <name evidence="2" type="ORF">AWB68_03673</name>
</gene>
<dbReference type="EMBL" id="FCON02000038">
    <property type="protein sequence ID" value="SAL65994.1"/>
    <property type="molecule type" value="Genomic_DNA"/>
</dbReference>
<dbReference type="RefSeq" id="WP_087645762.1">
    <property type="nucleotide sequence ID" value="NZ_FCON02000038.1"/>
</dbReference>
<dbReference type="PANTHER" id="PTHR34219">
    <property type="entry name" value="IRON-REGULATED INNER MEMBRANE PROTEIN-RELATED"/>
    <property type="match status" value="1"/>
</dbReference>
<dbReference type="PANTHER" id="PTHR34219:SF1">
    <property type="entry name" value="PEPSY DOMAIN-CONTAINING PROTEIN"/>
    <property type="match status" value="1"/>
</dbReference>
<keyword evidence="1" id="KW-1133">Transmembrane helix</keyword>
<reference evidence="2" key="1">
    <citation type="submission" date="2016-01" db="EMBL/GenBank/DDBJ databases">
        <authorList>
            <person name="Peeters C."/>
        </authorList>
    </citation>
    <scope>NUCLEOTIDE SEQUENCE [LARGE SCALE GENOMIC DNA]</scope>
    <source>
        <strain evidence="2">LMG 22940</strain>
    </source>
</reference>